<gene>
    <name evidence="1" type="ORF">H9626_03585</name>
</gene>
<keyword evidence="2" id="KW-1185">Reference proteome</keyword>
<dbReference type="RefSeq" id="WP_178256992.1">
    <property type="nucleotide sequence ID" value="NZ_JACSPQ010000001.1"/>
</dbReference>
<dbReference type="InterPro" id="IPR025342">
    <property type="entry name" value="DUF4248"/>
</dbReference>
<name>A0ABR8V944_9BACT</name>
<comment type="caution">
    <text evidence="1">The sequence shown here is derived from an EMBL/GenBank/DDBJ whole genome shotgun (WGS) entry which is preliminary data.</text>
</comment>
<evidence type="ECO:0000313" key="1">
    <source>
        <dbReference type="EMBL" id="MBD8001299.1"/>
    </source>
</evidence>
<evidence type="ECO:0000313" key="2">
    <source>
        <dbReference type="Proteomes" id="UP000616346"/>
    </source>
</evidence>
<dbReference type="EMBL" id="JACSPQ010000001">
    <property type="protein sequence ID" value="MBD8001299.1"/>
    <property type="molecule type" value="Genomic_DNA"/>
</dbReference>
<dbReference type="Pfam" id="PF14053">
    <property type="entry name" value="DUF4248"/>
    <property type="match status" value="1"/>
</dbReference>
<protein>
    <submittedName>
        <fullName evidence="1">DUF4248 domain-containing protein</fullName>
    </submittedName>
</protein>
<accession>A0ABR8V944</accession>
<dbReference type="Proteomes" id="UP000616346">
    <property type="component" value="Unassembled WGS sequence"/>
</dbReference>
<reference evidence="1 2" key="1">
    <citation type="submission" date="2020-08" db="EMBL/GenBank/DDBJ databases">
        <title>A Genomic Blueprint of the Chicken Gut Microbiome.</title>
        <authorList>
            <person name="Gilroy R."/>
            <person name="Ravi A."/>
            <person name="Getino M."/>
            <person name="Pursley I."/>
            <person name="Horton D.L."/>
            <person name="Alikhan N.-F."/>
            <person name="Baker D."/>
            <person name="Gharbi K."/>
            <person name="Hall N."/>
            <person name="Watson M."/>
            <person name="Adriaenssens E.M."/>
            <person name="Foster-Nyarko E."/>
            <person name="Jarju S."/>
            <person name="Secka A."/>
            <person name="Antonio M."/>
            <person name="Oren A."/>
            <person name="Chaudhuri R."/>
            <person name="La Ragione R.M."/>
            <person name="Hildebrand F."/>
            <person name="Pallen M.J."/>
        </authorList>
    </citation>
    <scope>NUCLEOTIDE SEQUENCE [LARGE SCALE GENOMIC DNA]</scope>
    <source>
        <strain evidence="1 2">Sa1YUN3</strain>
    </source>
</reference>
<organism evidence="1 2">
    <name type="scientific">Phocaeicola faecium</name>
    <dbReference type="NCBI Taxonomy" id="2762213"/>
    <lineage>
        <taxon>Bacteria</taxon>
        <taxon>Pseudomonadati</taxon>
        <taxon>Bacteroidota</taxon>
        <taxon>Bacteroidia</taxon>
        <taxon>Bacteroidales</taxon>
        <taxon>Bacteroidaceae</taxon>
        <taxon>Phocaeicola</taxon>
    </lineage>
</organism>
<sequence length="76" mass="9023">MLEPEEPFRLRVYGKSELARLYFPNSRPATAMRNFQRWINHCPSIVQGLSELNHDKHRKYYLKPEVEVIIRGLGEP</sequence>
<proteinExistence type="predicted"/>